<feature type="chain" id="PRO_5003587528" description="RxLR effector protein" evidence="2">
    <location>
        <begin position="25"/>
        <end position="138"/>
    </location>
</feature>
<name>H3GNC8_PHYRM</name>
<dbReference type="InParanoid" id="H3GNC8"/>
<dbReference type="VEuPathDB" id="FungiDB:KRP23_12065"/>
<evidence type="ECO:0008006" key="5">
    <source>
        <dbReference type="Google" id="ProtNLM"/>
    </source>
</evidence>
<proteinExistence type="predicted"/>
<evidence type="ECO:0000313" key="3">
    <source>
        <dbReference type="EnsemblProtists" id="Phyra78096"/>
    </source>
</evidence>
<feature type="signal peptide" evidence="2">
    <location>
        <begin position="1"/>
        <end position="24"/>
    </location>
</feature>
<keyword evidence="2" id="KW-0732">Signal</keyword>
<dbReference type="EMBL" id="DS566026">
    <property type="status" value="NOT_ANNOTATED_CDS"/>
    <property type="molecule type" value="Genomic_DNA"/>
</dbReference>
<keyword evidence="1" id="KW-1133">Transmembrane helix</keyword>
<dbReference type="EnsemblProtists" id="Phyra78096">
    <property type="protein sequence ID" value="Phyra78096"/>
    <property type="gene ID" value="Phyra78096"/>
</dbReference>
<dbReference type="AlphaFoldDB" id="H3GNC8"/>
<feature type="transmembrane region" description="Helical" evidence="1">
    <location>
        <begin position="110"/>
        <end position="131"/>
    </location>
</feature>
<sequence length="138" mass="14901">MRFGLLLILVVATFAVGCLNLASAKEAVKIVAIEDLWKNALPKVKAIGSLRVAGKVRAAKNLDTTDPNWQKAIVKVEATGQLNKVDEAKIIKTTENVAHEVANNPSKWRYVYKALLVTFGVAVTALIVVGLQAMMSSK</sequence>
<organism evidence="3 4">
    <name type="scientific">Phytophthora ramorum</name>
    <name type="common">Sudden oak death agent</name>
    <dbReference type="NCBI Taxonomy" id="164328"/>
    <lineage>
        <taxon>Eukaryota</taxon>
        <taxon>Sar</taxon>
        <taxon>Stramenopiles</taxon>
        <taxon>Oomycota</taxon>
        <taxon>Peronosporomycetes</taxon>
        <taxon>Peronosporales</taxon>
        <taxon>Peronosporaceae</taxon>
        <taxon>Phytophthora</taxon>
    </lineage>
</organism>
<dbReference type="eggNOG" id="ENOG502RRXK">
    <property type="taxonomic scope" value="Eukaryota"/>
</dbReference>
<dbReference type="GeneID" id="94218420"/>
<dbReference type="OrthoDB" id="125178at2759"/>
<protein>
    <recommendedName>
        <fullName evidence="5">RxLR effector protein</fullName>
    </recommendedName>
</protein>
<keyword evidence="4" id="KW-1185">Reference proteome</keyword>
<dbReference type="Proteomes" id="UP000005238">
    <property type="component" value="Unassembled WGS sequence"/>
</dbReference>
<keyword evidence="1" id="KW-0472">Membrane</keyword>
<reference evidence="3" key="2">
    <citation type="submission" date="2015-06" db="UniProtKB">
        <authorList>
            <consortium name="EnsemblProtists"/>
        </authorList>
    </citation>
    <scope>IDENTIFICATION</scope>
    <source>
        <strain evidence="3">Pr102</strain>
    </source>
</reference>
<accession>H3GNC8</accession>
<evidence type="ECO:0000256" key="2">
    <source>
        <dbReference type="SAM" id="SignalP"/>
    </source>
</evidence>
<evidence type="ECO:0000313" key="4">
    <source>
        <dbReference type="Proteomes" id="UP000005238"/>
    </source>
</evidence>
<dbReference type="VEuPathDB" id="FungiDB:KRP22_9017"/>
<dbReference type="HOGENOM" id="CLU_103613_0_0_1"/>
<keyword evidence="1" id="KW-0812">Transmembrane</keyword>
<evidence type="ECO:0000256" key="1">
    <source>
        <dbReference type="SAM" id="Phobius"/>
    </source>
</evidence>
<dbReference type="PROSITE" id="PS51257">
    <property type="entry name" value="PROKAR_LIPOPROTEIN"/>
    <property type="match status" value="1"/>
</dbReference>
<reference evidence="4" key="1">
    <citation type="journal article" date="2006" name="Science">
        <title>Phytophthora genome sequences uncover evolutionary origins and mechanisms of pathogenesis.</title>
        <authorList>
            <person name="Tyler B.M."/>
            <person name="Tripathy S."/>
            <person name="Zhang X."/>
            <person name="Dehal P."/>
            <person name="Jiang R.H."/>
            <person name="Aerts A."/>
            <person name="Arredondo F.D."/>
            <person name="Baxter L."/>
            <person name="Bensasson D."/>
            <person name="Beynon J.L."/>
            <person name="Chapman J."/>
            <person name="Damasceno C.M."/>
            <person name="Dorrance A.E."/>
            <person name="Dou D."/>
            <person name="Dickerman A.W."/>
            <person name="Dubchak I.L."/>
            <person name="Garbelotto M."/>
            <person name="Gijzen M."/>
            <person name="Gordon S.G."/>
            <person name="Govers F."/>
            <person name="Grunwald N.J."/>
            <person name="Huang W."/>
            <person name="Ivors K.L."/>
            <person name="Jones R.W."/>
            <person name="Kamoun S."/>
            <person name="Krampis K."/>
            <person name="Lamour K.H."/>
            <person name="Lee M.K."/>
            <person name="McDonald W.H."/>
            <person name="Medina M."/>
            <person name="Meijer H.J."/>
            <person name="Nordberg E.K."/>
            <person name="Maclean D.J."/>
            <person name="Ospina-Giraldo M.D."/>
            <person name="Morris P.F."/>
            <person name="Phuntumart V."/>
            <person name="Putnam N.H."/>
            <person name="Rash S."/>
            <person name="Rose J.K."/>
            <person name="Sakihama Y."/>
            <person name="Salamov A.A."/>
            <person name="Savidor A."/>
            <person name="Scheuring C.F."/>
            <person name="Smith B.M."/>
            <person name="Sobral B.W."/>
            <person name="Terry A."/>
            <person name="Torto-Alalibo T.A."/>
            <person name="Win J."/>
            <person name="Xu Z."/>
            <person name="Zhang H."/>
            <person name="Grigoriev I.V."/>
            <person name="Rokhsar D.S."/>
            <person name="Boore J.L."/>
        </authorList>
    </citation>
    <scope>NUCLEOTIDE SEQUENCE [LARGE SCALE GENOMIC DNA]</scope>
    <source>
        <strain evidence="4">Pr102</strain>
    </source>
</reference>
<dbReference type="RefSeq" id="XP_067739673.1">
    <property type="nucleotide sequence ID" value="XM_067882656.1"/>
</dbReference>